<feature type="domain" description="Aminotransferase class I/classII large" evidence="6">
    <location>
        <begin position="33"/>
        <end position="393"/>
    </location>
</feature>
<protein>
    <recommendedName>
        <fullName evidence="2">cysteine-S-conjugate beta-lyase</fullName>
        <ecNumber evidence="2">4.4.1.13</ecNumber>
    </recommendedName>
</protein>
<evidence type="ECO:0000256" key="3">
    <source>
        <dbReference type="ARBA" id="ARBA00022898"/>
    </source>
</evidence>
<evidence type="ECO:0000256" key="4">
    <source>
        <dbReference type="ARBA" id="ARBA00023239"/>
    </source>
</evidence>
<evidence type="ECO:0000256" key="5">
    <source>
        <dbReference type="ARBA" id="ARBA00037974"/>
    </source>
</evidence>
<keyword evidence="7" id="KW-0808">Transferase</keyword>
<dbReference type="InterPro" id="IPR027619">
    <property type="entry name" value="C-S_lyase_PatB-like"/>
</dbReference>
<reference evidence="8" key="1">
    <citation type="submission" date="2009-12" db="EMBL/GenBank/DDBJ databases">
        <title>Complete sequence of Treponema azotonutricium strain ZAS-9.</title>
        <authorList>
            <person name="Tetu S.G."/>
            <person name="Matson E."/>
            <person name="Ren Q."/>
            <person name="Seshadri R."/>
            <person name="Elbourne L."/>
            <person name="Hassan K.A."/>
            <person name="Durkin A."/>
            <person name="Radune D."/>
            <person name="Mohamoud Y."/>
            <person name="Shay R."/>
            <person name="Jin S."/>
            <person name="Zhang X."/>
            <person name="Lucey K."/>
            <person name="Ballor N.R."/>
            <person name="Ottesen E."/>
            <person name="Rosenthal R."/>
            <person name="Allen A."/>
            <person name="Leadbetter J.R."/>
            <person name="Paulsen I.T."/>
        </authorList>
    </citation>
    <scope>NUCLEOTIDE SEQUENCE [LARGE SCALE GENOMIC DNA]</scope>
    <source>
        <strain evidence="8">ATCC BAA-888 / DSM 13862 / ZAS-9</strain>
    </source>
</reference>
<comment type="similarity">
    <text evidence="5">Belongs to the class-II pyridoxal-phosphate-dependent aminotransferase family. MalY/PatB cystathionine beta-lyase subfamily.</text>
</comment>
<keyword evidence="3" id="KW-0663">Pyridoxal phosphate</keyword>
<sequence>MNFDFDRIIDRHGTLATKWDDLDRGHDKAEPIPLWVADMDFPSPPEVTQALLNRAGHPVYGYSMIPVSYYETLVAWYKTQYQTELSRHDFILSRGVVPALGTAVNTWSKAGEGVLILTPIYPPFFEVIRRSGRVAVEAPMKLNDTGRYSFDSADLEKALANAENRGIHVSLMLFCSPHNPGGAVWHRAELESILAFAQKHGIVVAADEIHADFVYTPRSFCSLAAFPDHASRVVVISSANKTFNLGGLHASHFVVRDNALKVQLKRSLEAEWSGAPDIFSFAAAEAAYKHGAEWIFALKAYILRNIEITVKRIAAECPGLKAYKPEGTYLVWANASEHIAKLNLKDDVELVKHLEISGRVKATPGSIFGSEGRGFIRINAACPRSQLEKGLDRMAYFFSNKRDASSLT</sequence>
<dbReference type="InterPro" id="IPR015421">
    <property type="entry name" value="PyrdxlP-dep_Trfase_major"/>
</dbReference>
<dbReference type="Gene3D" id="3.90.1150.10">
    <property type="entry name" value="Aspartate Aminotransferase, domain 1"/>
    <property type="match status" value="1"/>
</dbReference>
<dbReference type="FunCoup" id="F5YAI3">
    <property type="interactions" value="186"/>
</dbReference>
<evidence type="ECO:0000256" key="1">
    <source>
        <dbReference type="ARBA" id="ARBA00001933"/>
    </source>
</evidence>
<dbReference type="STRING" id="545695.TREAZ_3088"/>
<evidence type="ECO:0000256" key="2">
    <source>
        <dbReference type="ARBA" id="ARBA00012224"/>
    </source>
</evidence>
<dbReference type="SUPFAM" id="SSF53383">
    <property type="entry name" value="PLP-dependent transferases"/>
    <property type="match status" value="1"/>
</dbReference>
<dbReference type="HOGENOM" id="CLU_017584_15_0_12"/>
<dbReference type="PANTHER" id="PTHR43525:SF1">
    <property type="entry name" value="PROTEIN MALY"/>
    <property type="match status" value="1"/>
</dbReference>
<evidence type="ECO:0000313" key="7">
    <source>
        <dbReference type="EMBL" id="AEF83222.1"/>
    </source>
</evidence>
<keyword evidence="7" id="KW-0032">Aminotransferase</keyword>
<dbReference type="InterPro" id="IPR004839">
    <property type="entry name" value="Aminotransferase_I/II_large"/>
</dbReference>
<dbReference type="InParanoid" id="F5YAI3"/>
<comment type="cofactor">
    <cofactor evidence="1">
        <name>pyridoxal 5'-phosphate</name>
        <dbReference type="ChEBI" id="CHEBI:597326"/>
    </cofactor>
</comment>
<dbReference type="eggNOG" id="COG1168">
    <property type="taxonomic scope" value="Bacteria"/>
</dbReference>
<dbReference type="NCBIfam" id="TIGR04350">
    <property type="entry name" value="C_S_lyase_PatB"/>
    <property type="match status" value="1"/>
</dbReference>
<dbReference type="Proteomes" id="UP000009222">
    <property type="component" value="Chromosome"/>
</dbReference>
<dbReference type="GO" id="GO:0008483">
    <property type="term" value="F:transaminase activity"/>
    <property type="evidence" value="ECO:0007669"/>
    <property type="project" value="UniProtKB-KW"/>
</dbReference>
<dbReference type="KEGG" id="taz:TREAZ_3088"/>
<dbReference type="GO" id="GO:0030170">
    <property type="term" value="F:pyridoxal phosphate binding"/>
    <property type="evidence" value="ECO:0007669"/>
    <property type="project" value="InterPro"/>
</dbReference>
<dbReference type="AlphaFoldDB" id="F5YAI3"/>
<keyword evidence="4" id="KW-0456">Lyase</keyword>
<dbReference type="InterPro" id="IPR015424">
    <property type="entry name" value="PyrdxlP-dep_Trfase"/>
</dbReference>
<dbReference type="PANTHER" id="PTHR43525">
    <property type="entry name" value="PROTEIN MALY"/>
    <property type="match status" value="1"/>
</dbReference>
<organism evidence="7 8">
    <name type="scientific">Leadbettera azotonutricia (strain ATCC BAA-888 / DSM 13862 / ZAS-9)</name>
    <name type="common">Treponema azotonutricium</name>
    <dbReference type="NCBI Taxonomy" id="545695"/>
    <lineage>
        <taxon>Bacteria</taxon>
        <taxon>Pseudomonadati</taxon>
        <taxon>Spirochaetota</taxon>
        <taxon>Spirochaetia</taxon>
        <taxon>Spirochaetales</taxon>
        <taxon>Breznakiellaceae</taxon>
        <taxon>Leadbettera</taxon>
    </lineage>
</organism>
<evidence type="ECO:0000313" key="8">
    <source>
        <dbReference type="Proteomes" id="UP000009222"/>
    </source>
</evidence>
<dbReference type="InterPro" id="IPR015422">
    <property type="entry name" value="PyrdxlP-dep_Trfase_small"/>
</dbReference>
<evidence type="ECO:0000259" key="6">
    <source>
        <dbReference type="Pfam" id="PF00155"/>
    </source>
</evidence>
<dbReference type="InterPro" id="IPR051798">
    <property type="entry name" value="Class-II_PLP-Dep_Aminotrans"/>
</dbReference>
<dbReference type="EC" id="4.4.1.13" evidence="2"/>
<dbReference type="RefSeq" id="WP_015712469.1">
    <property type="nucleotide sequence ID" value="NC_015577.1"/>
</dbReference>
<dbReference type="Gene3D" id="3.40.640.10">
    <property type="entry name" value="Type I PLP-dependent aspartate aminotransferase-like (Major domain)"/>
    <property type="match status" value="1"/>
</dbReference>
<name>F5YAI3_LEAAZ</name>
<dbReference type="Pfam" id="PF00155">
    <property type="entry name" value="Aminotran_1_2"/>
    <property type="match status" value="1"/>
</dbReference>
<dbReference type="EMBL" id="CP001841">
    <property type="protein sequence ID" value="AEF83222.1"/>
    <property type="molecule type" value="Genomic_DNA"/>
</dbReference>
<gene>
    <name evidence="7" type="ordered locus">TREAZ_3088</name>
</gene>
<reference evidence="7 8" key="2">
    <citation type="journal article" date="2011" name="ISME J.">
        <title>RNA-seq reveals cooperative metabolic interactions between two termite-gut spirochete species in co-culture.</title>
        <authorList>
            <person name="Rosenthal A.Z."/>
            <person name="Matson E.G."/>
            <person name="Eldar A."/>
            <person name="Leadbetter J.R."/>
        </authorList>
    </citation>
    <scope>NUCLEOTIDE SEQUENCE [LARGE SCALE GENOMIC DNA]</scope>
    <source>
        <strain evidence="8">ATCC BAA-888 / DSM 13862 / ZAS-9</strain>
    </source>
</reference>
<dbReference type="CDD" id="cd00609">
    <property type="entry name" value="AAT_like"/>
    <property type="match status" value="1"/>
</dbReference>
<dbReference type="GO" id="GO:0047804">
    <property type="term" value="F:cysteine-S-conjugate beta-lyase activity"/>
    <property type="evidence" value="ECO:0007669"/>
    <property type="project" value="UniProtKB-EC"/>
</dbReference>
<proteinExistence type="inferred from homology"/>
<dbReference type="OrthoDB" id="367386at2"/>
<keyword evidence="8" id="KW-1185">Reference proteome</keyword>
<accession>F5YAI3</accession>